<feature type="signal peptide" evidence="2">
    <location>
        <begin position="1"/>
        <end position="45"/>
    </location>
</feature>
<dbReference type="PANTHER" id="PTHR11461:SF211">
    <property type="entry name" value="GH10112P-RELATED"/>
    <property type="match status" value="1"/>
</dbReference>
<evidence type="ECO:0000313" key="4">
    <source>
        <dbReference type="EMBL" id="MBO1902635.1"/>
    </source>
</evidence>
<dbReference type="InterPro" id="IPR023796">
    <property type="entry name" value="Serpin_dom"/>
</dbReference>
<evidence type="ECO:0000313" key="5">
    <source>
        <dbReference type="Proteomes" id="UP000664382"/>
    </source>
</evidence>
<reference evidence="4" key="1">
    <citation type="submission" date="2021-03" db="EMBL/GenBank/DDBJ databases">
        <title>Leucobacter chromiisoli sp. nov., isolated from chromium-containing soil of chemical plant.</title>
        <authorList>
            <person name="Xu Z."/>
        </authorList>
    </citation>
    <scope>NUCLEOTIDE SEQUENCE</scope>
    <source>
        <strain evidence="4">S27</strain>
    </source>
</reference>
<comment type="caution">
    <text evidence="4">The sequence shown here is derived from an EMBL/GenBank/DDBJ whole genome shotgun (WGS) entry which is preliminary data.</text>
</comment>
<dbReference type="InterPro" id="IPR036186">
    <property type="entry name" value="Serpin_sf"/>
</dbReference>
<dbReference type="Gene3D" id="2.30.39.10">
    <property type="entry name" value="Alpha-1-antitrypsin, domain 1"/>
    <property type="match status" value="1"/>
</dbReference>
<dbReference type="PROSITE" id="PS00284">
    <property type="entry name" value="SERPIN"/>
    <property type="match status" value="1"/>
</dbReference>
<gene>
    <name evidence="4" type="ORF">J4H92_11820</name>
</gene>
<dbReference type="GO" id="GO:0005615">
    <property type="term" value="C:extracellular space"/>
    <property type="evidence" value="ECO:0007669"/>
    <property type="project" value="InterPro"/>
</dbReference>
<keyword evidence="5" id="KW-1185">Reference proteome</keyword>
<dbReference type="AlphaFoldDB" id="A0A939SCN9"/>
<dbReference type="Pfam" id="PF00079">
    <property type="entry name" value="Serpin"/>
    <property type="match status" value="1"/>
</dbReference>
<evidence type="ECO:0000259" key="3">
    <source>
        <dbReference type="SMART" id="SM00093"/>
    </source>
</evidence>
<dbReference type="InterPro" id="IPR023795">
    <property type="entry name" value="Serpin_CS"/>
</dbReference>
<dbReference type="PANTHER" id="PTHR11461">
    <property type="entry name" value="SERINE PROTEASE INHIBITOR, SERPIN"/>
    <property type="match status" value="1"/>
</dbReference>
<proteinExistence type="inferred from homology"/>
<keyword evidence="2" id="KW-0732">Signal</keyword>
<dbReference type="SMART" id="SM00093">
    <property type="entry name" value="SERPIN"/>
    <property type="match status" value="1"/>
</dbReference>
<protein>
    <submittedName>
        <fullName evidence="4">Serpin family protein</fullName>
    </submittedName>
</protein>
<dbReference type="GO" id="GO:0004867">
    <property type="term" value="F:serine-type endopeptidase inhibitor activity"/>
    <property type="evidence" value="ECO:0007669"/>
    <property type="project" value="InterPro"/>
</dbReference>
<dbReference type="Proteomes" id="UP000664382">
    <property type="component" value="Unassembled WGS sequence"/>
</dbReference>
<dbReference type="Gene3D" id="3.30.497.10">
    <property type="entry name" value="Antithrombin, subunit I, domain 2"/>
    <property type="match status" value="1"/>
</dbReference>
<feature type="chain" id="PRO_5037413923" evidence="2">
    <location>
        <begin position="46"/>
        <end position="459"/>
    </location>
</feature>
<dbReference type="EMBL" id="JAGDYM010000013">
    <property type="protein sequence ID" value="MBO1902635.1"/>
    <property type="molecule type" value="Genomic_DNA"/>
</dbReference>
<evidence type="ECO:0000256" key="2">
    <source>
        <dbReference type="SAM" id="SignalP"/>
    </source>
</evidence>
<accession>A0A939SCN9</accession>
<dbReference type="SUPFAM" id="SSF56574">
    <property type="entry name" value="Serpins"/>
    <property type="match status" value="1"/>
</dbReference>
<dbReference type="InterPro" id="IPR042185">
    <property type="entry name" value="Serpin_sf_2"/>
</dbReference>
<sequence length="459" mass="48042">MIAMRNRRALAFEARSAGRTALPFSARRPLTFVLLVPLLALSACAAAPGADPAATGAVRAEGVSMRDTDLDETDAVEDVVAATSAIGLAALSAGAEDGNVVVSPASLATALAMLSDGARAKSLQQLEDALGASGEDRRDAFAALQRSVLELDGDPAEATAEELPERPILHLANNVVVHEGFEVHESYLDALADGFDAGVQQADLTSDAGKAVLDEWVEHHTGGLIEQSAIQPHPFLRVVLQDAILLAARWQTPFSSTLTRDQAFTLADGSMIQVETMGSDEAPFAYAELDGGWVGVRLPYQEGAHADLLLPPAGTDPSEASPELLAQATRALGAADPIVLDLTLPTLDISGDEPLDLIDSGLIADLGIDSTLCSSGEADLSGIALEPGDLCLEQAAQQAVLRVDEEGTVAAAVTELGVHMESAPATEASVHFDRPFLFTIGHAESEWPLFYAAIRDPRH</sequence>
<dbReference type="RefSeq" id="WP_208098391.1">
    <property type="nucleotide sequence ID" value="NZ_JAGDYM010000013.1"/>
</dbReference>
<evidence type="ECO:0000256" key="1">
    <source>
        <dbReference type="RuleBase" id="RU000411"/>
    </source>
</evidence>
<name>A0A939SCN9_9MICO</name>
<comment type="similarity">
    <text evidence="1">Belongs to the serpin family.</text>
</comment>
<dbReference type="InterPro" id="IPR042178">
    <property type="entry name" value="Serpin_sf_1"/>
</dbReference>
<feature type="domain" description="Serpin" evidence="3">
    <location>
        <begin position="90"/>
        <end position="457"/>
    </location>
</feature>
<dbReference type="InterPro" id="IPR000215">
    <property type="entry name" value="Serpin_fam"/>
</dbReference>
<organism evidence="4 5">
    <name type="scientific">Leucobacter weissii</name>
    <dbReference type="NCBI Taxonomy" id="1983706"/>
    <lineage>
        <taxon>Bacteria</taxon>
        <taxon>Bacillati</taxon>
        <taxon>Actinomycetota</taxon>
        <taxon>Actinomycetes</taxon>
        <taxon>Micrococcales</taxon>
        <taxon>Microbacteriaceae</taxon>
        <taxon>Leucobacter</taxon>
    </lineage>
</organism>